<evidence type="ECO:0000256" key="1">
    <source>
        <dbReference type="PROSITE-ProRule" id="PRU00176"/>
    </source>
</evidence>
<dbReference type="Pfam" id="PF16367">
    <property type="entry name" value="RRM_7"/>
    <property type="match status" value="1"/>
</dbReference>
<feature type="region of interest" description="Disordered" evidence="2">
    <location>
        <begin position="280"/>
        <end position="312"/>
    </location>
</feature>
<feature type="compositionally biased region" description="Gly residues" evidence="2">
    <location>
        <begin position="167"/>
        <end position="177"/>
    </location>
</feature>
<dbReference type="InterPro" id="IPR035979">
    <property type="entry name" value="RBD_domain_sf"/>
</dbReference>
<protein>
    <recommendedName>
        <fullName evidence="3">RRM domain-containing protein</fullName>
    </recommendedName>
</protein>
<feature type="domain" description="RRM" evidence="3">
    <location>
        <begin position="5"/>
        <end position="98"/>
    </location>
</feature>
<dbReference type="EMBL" id="CAUYUJ010016211">
    <property type="protein sequence ID" value="CAK0862937.1"/>
    <property type="molecule type" value="Genomic_DNA"/>
</dbReference>
<feature type="region of interest" description="Disordered" evidence="2">
    <location>
        <begin position="122"/>
        <end position="234"/>
    </location>
</feature>
<feature type="compositionally biased region" description="Low complexity" evidence="2">
    <location>
        <begin position="298"/>
        <end position="312"/>
    </location>
</feature>
<evidence type="ECO:0000259" key="3">
    <source>
        <dbReference type="PROSITE" id="PS50102"/>
    </source>
</evidence>
<sequence>MSQDRKVFVGGVPQDLTQDELYTIFCEYAGVKKAWLQKCRPADHGSGNGSACPPQNHRGFGFVIFHEARAIDDLLGSGASRFILLRNGAKLEVKRALSSNKMGTTQADAVCTAPPLQRNYPPQGQDISQQAVAKPALRGQAHSGFRDIQATGQRPQAPSSVPAWPGLAGGAPGGAGGNENVLRQLSLMPPPALAGYHSAPQGLPAGLGGMQHPGAGRPPPPPQPPSDADGRQQLDGLAGAYGAGVALAAWAGSPPQGGMDAGDRNGVPQEVLAGLVLSTGAPGTQQGLRGSVEPARSPPGAGTPPEGTGRAQGVALQQAVVQYYHDHVPEKLAEHKMLDTIGQSFLGHEAELSEELRCKYGAGLQLTNDSSAQVVSGGGVVGWQQHSTSQFGPPGVLASGARHHAQAPAVGAAGVGAAPFGARPPAYAAGGKDRALNLGVWGDHALAGAHDVHNESASGHEGPDLSWIEGIVGDEGMDFAEDINHRVASEPQHRAHMWGNLRDGQQVW</sequence>
<gene>
    <name evidence="4" type="ORF">PCOR1329_LOCUS51236</name>
</gene>
<dbReference type="InterPro" id="IPR000504">
    <property type="entry name" value="RRM_dom"/>
</dbReference>
<feature type="compositionally biased region" description="Polar residues" evidence="2">
    <location>
        <begin position="150"/>
        <end position="159"/>
    </location>
</feature>
<dbReference type="SMART" id="SM00360">
    <property type="entry name" value="RRM"/>
    <property type="match status" value="1"/>
</dbReference>
<evidence type="ECO:0000313" key="4">
    <source>
        <dbReference type="EMBL" id="CAK0862937.1"/>
    </source>
</evidence>
<evidence type="ECO:0000256" key="2">
    <source>
        <dbReference type="SAM" id="MobiDB-lite"/>
    </source>
</evidence>
<proteinExistence type="predicted"/>
<organism evidence="4 5">
    <name type="scientific">Prorocentrum cordatum</name>
    <dbReference type="NCBI Taxonomy" id="2364126"/>
    <lineage>
        <taxon>Eukaryota</taxon>
        <taxon>Sar</taxon>
        <taxon>Alveolata</taxon>
        <taxon>Dinophyceae</taxon>
        <taxon>Prorocentrales</taxon>
        <taxon>Prorocentraceae</taxon>
        <taxon>Prorocentrum</taxon>
    </lineage>
</organism>
<feature type="compositionally biased region" description="Pro residues" evidence="2">
    <location>
        <begin position="216"/>
        <end position="225"/>
    </location>
</feature>
<evidence type="ECO:0000313" key="5">
    <source>
        <dbReference type="Proteomes" id="UP001189429"/>
    </source>
</evidence>
<comment type="caution">
    <text evidence="4">The sequence shown here is derived from an EMBL/GenBank/DDBJ whole genome shotgun (WGS) entry which is preliminary data.</text>
</comment>
<accession>A0ABN9UWG4</accession>
<dbReference type="InterPro" id="IPR012677">
    <property type="entry name" value="Nucleotide-bd_a/b_plait_sf"/>
</dbReference>
<keyword evidence="1" id="KW-0694">RNA-binding</keyword>
<dbReference type="PROSITE" id="PS50102">
    <property type="entry name" value="RRM"/>
    <property type="match status" value="1"/>
</dbReference>
<dbReference type="Proteomes" id="UP001189429">
    <property type="component" value="Unassembled WGS sequence"/>
</dbReference>
<dbReference type="SUPFAM" id="SSF54928">
    <property type="entry name" value="RNA-binding domain, RBD"/>
    <property type="match status" value="1"/>
</dbReference>
<keyword evidence="5" id="KW-1185">Reference proteome</keyword>
<reference evidence="4" key="1">
    <citation type="submission" date="2023-10" db="EMBL/GenBank/DDBJ databases">
        <authorList>
            <person name="Chen Y."/>
            <person name="Shah S."/>
            <person name="Dougan E. K."/>
            <person name="Thang M."/>
            <person name="Chan C."/>
        </authorList>
    </citation>
    <scope>NUCLEOTIDE SEQUENCE [LARGE SCALE GENOMIC DNA]</scope>
</reference>
<dbReference type="Gene3D" id="3.30.70.330">
    <property type="match status" value="1"/>
</dbReference>
<feature type="compositionally biased region" description="Polar residues" evidence="2">
    <location>
        <begin position="122"/>
        <end position="131"/>
    </location>
</feature>
<name>A0ABN9UWG4_9DINO</name>